<sequence length="222" mass="25427">MEMKARVVLLITAIVLMISAALLPPERHSEQPEIFVPPNMENFTEELKERNLTDMWKCNPTRELLVTCNIRDDWGMKRTVSAFSKFPHGGINLKEGRGEFEVTILNESAFWKELPAFCVIRGTKAEDEPPSQEGLEELNAFRELESILTDPEEREIIHNKTIDLEYELGLRRKVPVCNVTVAHVILVYPFRKENNVPFMLALWAGVALIGAIGLVVVWRERD</sequence>
<dbReference type="KEGG" id="them:FPV09_04885"/>
<evidence type="ECO:0000313" key="3">
    <source>
        <dbReference type="Proteomes" id="UP000322631"/>
    </source>
</evidence>
<keyword evidence="3" id="KW-1185">Reference proteome</keyword>
<organism evidence="2 3">
    <name type="scientific">Thermococcus aciditolerans</name>
    <dbReference type="NCBI Taxonomy" id="2598455"/>
    <lineage>
        <taxon>Archaea</taxon>
        <taxon>Methanobacteriati</taxon>
        <taxon>Methanobacteriota</taxon>
        <taxon>Thermococci</taxon>
        <taxon>Thermococcales</taxon>
        <taxon>Thermococcaceae</taxon>
        <taxon>Thermococcus</taxon>
    </lineage>
</organism>
<protein>
    <submittedName>
        <fullName evidence="2">Uncharacterized protein</fullName>
    </submittedName>
</protein>
<dbReference type="EMBL" id="CP041932">
    <property type="protein sequence ID" value="QEK14544.1"/>
    <property type="molecule type" value="Genomic_DNA"/>
</dbReference>
<dbReference type="GeneID" id="41609166"/>
<proteinExistence type="predicted"/>
<dbReference type="AlphaFoldDB" id="A0A5C0SM85"/>
<feature type="transmembrane region" description="Helical" evidence="1">
    <location>
        <begin position="198"/>
        <end position="218"/>
    </location>
</feature>
<accession>A0A5C0SM85</accession>
<evidence type="ECO:0000256" key="1">
    <source>
        <dbReference type="SAM" id="Phobius"/>
    </source>
</evidence>
<gene>
    <name evidence="2" type="ORF">FPV09_04885</name>
</gene>
<keyword evidence="1" id="KW-0812">Transmembrane</keyword>
<dbReference type="Proteomes" id="UP000322631">
    <property type="component" value="Chromosome"/>
</dbReference>
<keyword evidence="1" id="KW-0472">Membrane</keyword>
<dbReference type="RefSeq" id="WP_148882577.1">
    <property type="nucleotide sequence ID" value="NZ_CP041932.1"/>
</dbReference>
<evidence type="ECO:0000313" key="2">
    <source>
        <dbReference type="EMBL" id="QEK14544.1"/>
    </source>
</evidence>
<name>A0A5C0SM85_9EURY</name>
<keyword evidence="1" id="KW-1133">Transmembrane helix</keyword>
<reference evidence="2 3" key="1">
    <citation type="submission" date="2019-07" db="EMBL/GenBank/DDBJ databases">
        <title>Complete genome of Thermococcus acidophilus.</title>
        <authorList>
            <person name="Li X."/>
        </authorList>
    </citation>
    <scope>NUCLEOTIDE SEQUENCE [LARGE SCALE GENOMIC DNA]</scope>
    <source>
        <strain evidence="2 3">SY113</strain>
    </source>
</reference>